<dbReference type="PANTHER" id="PTHR46720:SF3">
    <property type="entry name" value="FAD-BINDING DOMAIN-CONTAINING PROTEIN-RELATED"/>
    <property type="match status" value="1"/>
</dbReference>
<dbReference type="SUPFAM" id="SSF54373">
    <property type="entry name" value="FAD-linked reductases, C-terminal domain"/>
    <property type="match status" value="1"/>
</dbReference>
<proteinExistence type="predicted"/>
<dbReference type="InterPro" id="IPR051104">
    <property type="entry name" value="FAD_monoxygenase"/>
</dbReference>
<protein>
    <recommendedName>
        <fullName evidence="4">FAD-binding domain-containing protein</fullName>
    </recommendedName>
</protein>
<dbReference type="GO" id="GO:0016491">
    <property type="term" value="F:oxidoreductase activity"/>
    <property type="evidence" value="ECO:0007669"/>
    <property type="project" value="UniProtKB-KW"/>
</dbReference>
<reference evidence="5 6" key="1">
    <citation type="submission" date="2024-01" db="EMBL/GenBank/DDBJ databases">
        <title>A draft genome for a cacao thread blight-causing isolate of Paramarasmius palmivorus.</title>
        <authorList>
            <person name="Baruah I.K."/>
            <person name="Bukari Y."/>
            <person name="Amoako-Attah I."/>
            <person name="Meinhardt L.W."/>
            <person name="Bailey B.A."/>
            <person name="Cohen S.P."/>
        </authorList>
    </citation>
    <scope>NUCLEOTIDE SEQUENCE [LARGE SCALE GENOMIC DNA]</scope>
    <source>
        <strain evidence="5 6">GH-12</strain>
    </source>
</reference>
<dbReference type="Proteomes" id="UP001383192">
    <property type="component" value="Unassembled WGS sequence"/>
</dbReference>
<organism evidence="5 6">
    <name type="scientific">Paramarasmius palmivorus</name>
    <dbReference type="NCBI Taxonomy" id="297713"/>
    <lineage>
        <taxon>Eukaryota</taxon>
        <taxon>Fungi</taxon>
        <taxon>Dikarya</taxon>
        <taxon>Basidiomycota</taxon>
        <taxon>Agaricomycotina</taxon>
        <taxon>Agaricomycetes</taxon>
        <taxon>Agaricomycetidae</taxon>
        <taxon>Agaricales</taxon>
        <taxon>Marasmiineae</taxon>
        <taxon>Marasmiaceae</taxon>
        <taxon>Paramarasmius</taxon>
    </lineage>
</organism>
<dbReference type="AlphaFoldDB" id="A0AAW0DYI0"/>
<dbReference type="InterPro" id="IPR002938">
    <property type="entry name" value="FAD-bd"/>
</dbReference>
<dbReference type="GO" id="GO:0044550">
    <property type="term" value="P:secondary metabolite biosynthetic process"/>
    <property type="evidence" value="ECO:0007669"/>
    <property type="project" value="TreeGrafter"/>
</dbReference>
<feature type="domain" description="FAD-binding" evidence="4">
    <location>
        <begin position="7"/>
        <end position="179"/>
    </location>
</feature>
<accession>A0AAW0DYI0</accession>
<keyword evidence="3" id="KW-0560">Oxidoreductase</keyword>
<dbReference type="GO" id="GO:0071949">
    <property type="term" value="F:FAD binding"/>
    <property type="evidence" value="ECO:0007669"/>
    <property type="project" value="InterPro"/>
</dbReference>
<sequence length="437" mass="48445">MSETKFRVAISGGGIGGLALAAFICHHSKDIAVDVYETKNEISIIGAGIAIWKRTWQTLQDIGLEEEVRKRNLPLPKDGEIRGPIFRKADQPTDGFDFHNHMMPYGPLTLPRPTLLDLLQTRLTDRCTIHTSKHVQSYEQDSAGTVTVKFKDGSSATADILVGCDGVHSDTRATMYQNFAKVDPTKRYEEFCEPKWSGTLAYRGLVAKAELSKAYPDHQALSNAKIWCGKSKHVVSHPFGDIVNLVCFYTEQEGYGKRFEGPWVADVPVEEVVQRYKGWEPDLVHLVEVKVLINKPSRWAIHVVDNAPHSVSGKVALVGDAAHAMTPHQGIGGGQAIEDAHILGRLLANEKTTLGNIEQVLSIYEKVRLPLAHKASERSWNNGLLYDFIHPDYPLEPTARAVELKPVGQAVGDAFAWLGQGGCDDDWERARELLNQL</sequence>
<comment type="caution">
    <text evidence="5">The sequence shown here is derived from an EMBL/GenBank/DDBJ whole genome shotgun (WGS) entry which is preliminary data.</text>
</comment>
<keyword evidence="2" id="KW-0274">FAD</keyword>
<dbReference type="InterPro" id="IPR036188">
    <property type="entry name" value="FAD/NAD-bd_sf"/>
</dbReference>
<dbReference type="Gene3D" id="3.50.50.60">
    <property type="entry name" value="FAD/NAD(P)-binding domain"/>
    <property type="match status" value="1"/>
</dbReference>
<dbReference type="PRINTS" id="PR00420">
    <property type="entry name" value="RNGMNOXGNASE"/>
</dbReference>
<evidence type="ECO:0000256" key="2">
    <source>
        <dbReference type="ARBA" id="ARBA00022827"/>
    </source>
</evidence>
<keyword evidence="6" id="KW-1185">Reference proteome</keyword>
<dbReference type="PANTHER" id="PTHR46720">
    <property type="entry name" value="HYDROXYLASE, PUTATIVE (AFU_ORTHOLOGUE AFUA_3G01460)-RELATED"/>
    <property type="match status" value="1"/>
</dbReference>
<dbReference type="EMBL" id="JAYKXP010000007">
    <property type="protein sequence ID" value="KAK7056367.1"/>
    <property type="molecule type" value="Genomic_DNA"/>
</dbReference>
<name>A0AAW0DYI0_9AGAR</name>
<evidence type="ECO:0000313" key="5">
    <source>
        <dbReference type="EMBL" id="KAK7056367.1"/>
    </source>
</evidence>
<feature type="domain" description="FAD-binding" evidence="4">
    <location>
        <begin position="288"/>
        <end position="378"/>
    </location>
</feature>
<keyword evidence="1" id="KW-0285">Flavoprotein</keyword>
<evidence type="ECO:0000259" key="4">
    <source>
        <dbReference type="Pfam" id="PF01494"/>
    </source>
</evidence>
<evidence type="ECO:0000256" key="1">
    <source>
        <dbReference type="ARBA" id="ARBA00022630"/>
    </source>
</evidence>
<dbReference type="Pfam" id="PF01494">
    <property type="entry name" value="FAD_binding_3"/>
    <property type="match status" value="2"/>
</dbReference>
<evidence type="ECO:0000256" key="3">
    <source>
        <dbReference type="ARBA" id="ARBA00023002"/>
    </source>
</evidence>
<dbReference type="SUPFAM" id="SSF51905">
    <property type="entry name" value="FAD/NAD(P)-binding domain"/>
    <property type="match status" value="1"/>
</dbReference>
<evidence type="ECO:0000313" key="6">
    <source>
        <dbReference type="Proteomes" id="UP001383192"/>
    </source>
</evidence>
<gene>
    <name evidence="5" type="ORF">VNI00_002921</name>
</gene>